<keyword evidence="4" id="KW-0249">Electron transport</keyword>
<dbReference type="SUPFAM" id="SSF46626">
    <property type="entry name" value="Cytochrome c"/>
    <property type="match status" value="1"/>
</dbReference>
<dbReference type="Proteomes" id="UP000634647">
    <property type="component" value="Unassembled WGS sequence"/>
</dbReference>
<dbReference type="GO" id="GO:0020037">
    <property type="term" value="F:heme binding"/>
    <property type="evidence" value="ECO:0007669"/>
    <property type="project" value="InterPro"/>
</dbReference>
<dbReference type="PROSITE" id="PS51007">
    <property type="entry name" value="CYTC"/>
    <property type="match status" value="1"/>
</dbReference>
<evidence type="ECO:0000256" key="2">
    <source>
        <dbReference type="ARBA" id="ARBA00022617"/>
    </source>
</evidence>
<dbReference type="PANTHER" id="PTHR11961">
    <property type="entry name" value="CYTOCHROME C"/>
    <property type="match status" value="1"/>
</dbReference>
<evidence type="ECO:0000313" key="9">
    <source>
        <dbReference type="EMBL" id="GHE03185.1"/>
    </source>
</evidence>
<dbReference type="RefSeq" id="WP_035846233.1">
    <property type="nucleotide sequence ID" value="NZ_BNAB01000011.1"/>
</dbReference>
<feature type="chain" id="PRO_5043035315" evidence="7">
    <location>
        <begin position="21"/>
        <end position="138"/>
    </location>
</feature>
<feature type="domain" description="Cytochrome c" evidence="8">
    <location>
        <begin position="22"/>
        <end position="136"/>
    </location>
</feature>
<dbReference type="InterPro" id="IPR009056">
    <property type="entry name" value="Cyt_c-like_dom"/>
</dbReference>
<sequence>MKLHFLTALSVIALASPAFAAGDAAKGEKTFRMCKACHAITGPEDKTIVRGGRVGPNLYGVIGRKAASEPGYNYGAGIKEAAEKGLVWNEENLAEYVKNPTEFLEKYTGDGAARSKMTFKLRRGGEDVAAYLASVAKQ</sequence>
<feature type="signal peptide" evidence="7">
    <location>
        <begin position="1"/>
        <end position="20"/>
    </location>
</feature>
<evidence type="ECO:0000256" key="1">
    <source>
        <dbReference type="ARBA" id="ARBA00022448"/>
    </source>
</evidence>
<organism evidence="9 12">
    <name type="scientific">Allgaiera indica</name>
    <dbReference type="NCBI Taxonomy" id="765699"/>
    <lineage>
        <taxon>Bacteria</taxon>
        <taxon>Pseudomonadati</taxon>
        <taxon>Pseudomonadota</taxon>
        <taxon>Alphaproteobacteria</taxon>
        <taxon>Rhodobacterales</taxon>
        <taxon>Paracoccaceae</taxon>
        <taxon>Allgaiera</taxon>
    </lineage>
</organism>
<reference evidence="9" key="1">
    <citation type="journal article" date="2014" name="Int. J. Syst. Evol. Microbiol.">
        <title>Complete genome sequence of Corynebacterium casei LMG S-19264T (=DSM 44701T), isolated from a smear-ripened cheese.</title>
        <authorList>
            <consortium name="US DOE Joint Genome Institute (JGI-PGF)"/>
            <person name="Walter F."/>
            <person name="Albersmeier A."/>
            <person name="Kalinowski J."/>
            <person name="Ruckert C."/>
        </authorList>
    </citation>
    <scope>NUCLEOTIDE SEQUENCE</scope>
    <source>
        <strain evidence="9">CGMCC 1.10859</strain>
    </source>
</reference>
<dbReference type="GO" id="GO:0046872">
    <property type="term" value="F:metal ion binding"/>
    <property type="evidence" value="ECO:0007669"/>
    <property type="project" value="UniProtKB-KW"/>
</dbReference>
<proteinExistence type="predicted"/>
<dbReference type="EMBL" id="BNAB01000011">
    <property type="protein sequence ID" value="GHE03185.1"/>
    <property type="molecule type" value="Genomic_DNA"/>
</dbReference>
<name>A0AAN4UTA9_9RHOB</name>
<evidence type="ECO:0000256" key="6">
    <source>
        <dbReference type="PROSITE-ProRule" id="PRU00433"/>
    </source>
</evidence>
<evidence type="ECO:0000256" key="3">
    <source>
        <dbReference type="ARBA" id="ARBA00022723"/>
    </source>
</evidence>
<dbReference type="GO" id="GO:0009055">
    <property type="term" value="F:electron transfer activity"/>
    <property type="evidence" value="ECO:0007669"/>
    <property type="project" value="InterPro"/>
</dbReference>
<evidence type="ECO:0000256" key="4">
    <source>
        <dbReference type="ARBA" id="ARBA00022982"/>
    </source>
</evidence>
<keyword evidence="1" id="KW-0813">Transport</keyword>
<comment type="caution">
    <text evidence="9">The sequence shown here is derived from an EMBL/GenBank/DDBJ whole genome shotgun (WGS) entry which is preliminary data.</text>
</comment>
<keyword evidence="7" id="KW-0732">Signal</keyword>
<dbReference type="Proteomes" id="UP000199541">
    <property type="component" value="Unassembled WGS sequence"/>
</dbReference>
<dbReference type="AlphaFoldDB" id="A0AAN4UTA9"/>
<evidence type="ECO:0000313" key="10">
    <source>
        <dbReference type="EMBL" id="SDX09961.1"/>
    </source>
</evidence>
<dbReference type="InterPro" id="IPR036909">
    <property type="entry name" value="Cyt_c-like_dom_sf"/>
</dbReference>
<reference evidence="10 11" key="2">
    <citation type="submission" date="2016-10" db="EMBL/GenBank/DDBJ databases">
        <authorList>
            <person name="Varghese N."/>
            <person name="Submissions S."/>
        </authorList>
    </citation>
    <scope>NUCLEOTIDE SEQUENCE [LARGE SCALE GENOMIC DNA]</scope>
    <source>
        <strain evidence="10 11">DSM 24802</strain>
    </source>
</reference>
<evidence type="ECO:0000256" key="5">
    <source>
        <dbReference type="ARBA" id="ARBA00023004"/>
    </source>
</evidence>
<evidence type="ECO:0000313" key="12">
    <source>
        <dbReference type="Proteomes" id="UP000634647"/>
    </source>
</evidence>
<dbReference type="EMBL" id="FNOB01000010">
    <property type="protein sequence ID" value="SDX09961.1"/>
    <property type="molecule type" value="Genomic_DNA"/>
</dbReference>
<protein>
    <submittedName>
        <fullName evidence="9 10">Cytochrome c</fullName>
    </submittedName>
</protein>
<accession>A0AAN4UTA9</accession>
<keyword evidence="5 6" id="KW-0408">Iron</keyword>
<evidence type="ECO:0000259" key="8">
    <source>
        <dbReference type="PROSITE" id="PS51007"/>
    </source>
</evidence>
<dbReference type="InterPro" id="IPR002327">
    <property type="entry name" value="Cyt_c_1A/1B"/>
</dbReference>
<keyword evidence="11" id="KW-1185">Reference proteome</keyword>
<evidence type="ECO:0000313" key="11">
    <source>
        <dbReference type="Proteomes" id="UP000199541"/>
    </source>
</evidence>
<reference evidence="9" key="3">
    <citation type="submission" date="2023-06" db="EMBL/GenBank/DDBJ databases">
        <authorList>
            <person name="Sun Q."/>
            <person name="Zhou Y."/>
        </authorList>
    </citation>
    <scope>NUCLEOTIDE SEQUENCE</scope>
    <source>
        <strain evidence="9">CGMCC 1.10859</strain>
    </source>
</reference>
<evidence type="ECO:0000256" key="7">
    <source>
        <dbReference type="SAM" id="SignalP"/>
    </source>
</evidence>
<dbReference type="Gene3D" id="1.10.760.10">
    <property type="entry name" value="Cytochrome c-like domain"/>
    <property type="match status" value="1"/>
</dbReference>
<keyword evidence="2 6" id="KW-0349">Heme</keyword>
<keyword evidence="3 6" id="KW-0479">Metal-binding</keyword>
<gene>
    <name evidence="9" type="primary">cycA</name>
    <name evidence="9" type="ORF">GCM10008024_25570</name>
    <name evidence="10" type="ORF">SAMN05444006_1106</name>
</gene>